<dbReference type="AlphaFoldDB" id="A0A074L6T7"/>
<dbReference type="InterPro" id="IPR023459">
    <property type="entry name" value="Tscrpt_elong_fac_GreA/B_fam"/>
</dbReference>
<sequence>MRILSKSDFNHINDIIKIIPFSETTKEQRHFSDELRKAKVVEDAKLPIDVVKLTSHIIVEDITKGNVMKFQIVLPEMANVKEMKISVLAPLAIALMGFKKNLIVDWHMPAGPRKLKITSVDNPVADLV</sequence>
<dbReference type="RefSeq" id="WP_035069797.1">
    <property type="nucleotide sequence ID" value="NZ_JMIH01000011.1"/>
</dbReference>
<dbReference type="OrthoDB" id="192847at2"/>
<organism evidence="2 3">
    <name type="scientific">Anditalea andensis</name>
    <dbReference type="NCBI Taxonomy" id="1048983"/>
    <lineage>
        <taxon>Bacteria</taxon>
        <taxon>Pseudomonadati</taxon>
        <taxon>Bacteroidota</taxon>
        <taxon>Cytophagia</taxon>
        <taxon>Cytophagales</taxon>
        <taxon>Cytophagaceae</taxon>
        <taxon>Anditalea</taxon>
    </lineage>
</organism>
<dbReference type="EMBL" id="JMIH01000011">
    <property type="protein sequence ID" value="KEO75538.1"/>
    <property type="molecule type" value="Genomic_DNA"/>
</dbReference>
<dbReference type="eggNOG" id="COG0782">
    <property type="taxonomic scope" value="Bacteria"/>
</dbReference>
<keyword evidence="3" id="KW-1185">Reference proteome</keyword>
<evidence type="ECO:0000313" key="2">
    <source>
        <dbReference type="EMBL" id="KEO75538.1"/>
    </source>
</evidence>
<dbReference type="SUPFAM" id="SSF54534">
    <property type="entry name" value="FKBP-like"/>
    <property type="match status" value="1"/>
</dbReference>
<evidence type="ECO:0000313" key="3">
    <source>
        <dbReference type="Proteomes" id="UP000027821"/>
    </source>
</evidence>
<reference evidence="2 3" key="1">
    <citation type="submission" date="2014-04" db="EMBL/GenBank/DDBJ databases">
        <title>Characterization and application of a salt tolerant electro-active bacterium.</title>
        <authorList>
            <person name="Yang L."/>
            <person name="Wei S."/>
            <person name="Tay Q.X.M."/>
        </authorList>
    </citation>
    <scope>NUCLEOTIDE SEQUENCE [LARGE SCALE GENOMIC DNA]</scope>
    <source>
        <strain evidence="2 3">LY1</strain>
    </source>
</reference>
<dbReference type="InterPro" id="IPR036953">
    <property type="entry name" value="GreA/GreB_C_sf"/>
</dbReference>
<dbReference type="PANTHER" id="PTHR30437:SF5">
    <property type="entry name" value="REGULATOR OF NUCLEOSIDE DIPHOSPHATE KINASE"/>
    <property type="match status" value="1"/>
</dbReference>
<dbReference type="PANTHER" id="PTHR30437">
    <property type="entry name" value="TRANSCRIPTION ELONGATION FACTOR GREA"/>
    <property type="match status" value="1"/>
</dbReference>
<accession>A0A074L6T7</accession>
<dbReference type="GO" id="GO:0006354">
    <property type="term" value="P:DNA-templated transcription elongation"/>
    <property type="evidence" value="ECO:0007669"/>
    <property type="project" value="TreeGrafter"/>
</dbReference>
<dbReference type="GO" id="GO:0032784">
    <property type="term" value="P:regulation of DNA-templated transcription elongation"/>
    <property type="evidence" value="ECO:0007669"/>
    <property type="project" value="InterPro"/>
</dbReference>
<dbReference type="Proteomes" id="UP000027821">
    <property type="component" value="Unassembled WGS sequence"/>
</dbReference>
<proteinExistence type="predicted"/>
<dbReference type="Pfam" id="PF01272">
    <property type="entry name" value="GreA_GreB"/>
    <property type="match status" value="1"/>
</dbReference>
<dbReference type="Gene3D" id="3.10.50.30">
    <property type="entry name" value="Transcription elongation factor, GreA/GreB, C-terminal domain"/>
    <property type="match status" value="1"/>
</dbReference>
<gene>
    <name evidence="2" type="ORF">EL17_01435</name>
</gene>
<dbReference type="GO" id="GO:0070063">
    <property type="term" value="F:RNA polymerase binding"/>
    <property type="evidence" value="ECO:0007669"/>
    <property type="project" value="InterPro"/>
</dbReference>
<evidence type="ECO:0000259" key="1">
    <source>
        <dbReference type="Pfam" id="PF01272"/>
    </source>
</evidence>
<dbReference type="GO" id="GO:0003677">
    <property type="term" value="F:DNA binding"/>
    <property type="evidence" value="ECO:0007669"/>
    <property type="project" value="InterPro"/>
</dbReference>
<dbReference type="InterPro" id="IPR001437">
    <property type="entry name" value="Tscrpt_elong_fac_GreA/B_C"/>
</dbReference>
<dbReference type="STRING" id="1048983.EL17_01435"/>
<protein>
    <recommendedName>
        <fullName evidence="1">Transcription elongation factor GreA/GreB C-terminal domain-containing protein</fullName>
    </recommendedName>
</protein>
<feature type="domain" description="Transcription elongation factor GreA/GreB C-terminal" evidence="1">
    <location>
        <begin position="49"/>
        <end position="121"/>
    </location>
</feature>
<comment type="caution">
    <text evidence="2">The sequence shown here is derived from an EMBL/GenBank/DDBJ whole genome shotgun (WGS) entry which is preliminary data.</text>
</comment>
<name>A0A074L6T7_9BACT</name>